<dbReference type="EMBL" id="BONQ01000154">
    <property type="protein sequence ID" value="GIG51347.1"/>
    <property type="molecule type" value="Genomic_DNA"/>
</dbReference>
<accession>A0A919PX86</accession>
<dbReference type="InterPro" id="IPR002110">
    <property type="entry name" value="Ankyrin_rpt"/>
</dbReference>
<dbReference type="SUPFAM" id="SSF48403">
    <property type="entry name" value="Ankyrin repeat"/>
    <property type="match status" value="1"/>
</dbReference>
<dbReference type="PROSITE" id="PS50088">
    <property type="entry name" value="ANK_REPEAT"/>
    <property type="match status" value="1"/>
</dbReference>
<name>A0A919PX86_9ACTN</name>
<dbReference type="RefSeq" id="WP_203852961.1">
    <property type="nucleotide sequence ID" value="NZ_BAAAVW010000032.1"/>
</dbReference>
<evidence type="ECO:0000256" key="1">
    <source>
        <dbReference type="PROSITE-ProRule" id="PRU00023"/>
    </source>
</evidence>
<keyword evidence="1" id="KW-0040">ANK repeat</keyword>
<evidence type="ECO:0000313" key="3">
    <source>
        <dbReference type="Proteomes" id="UP000660611"/>
    </source>
</evidence>
<feature type="repeat" description="ANK" evidence="1">
    <location>
        <begin position="415"/>
        <end position="448"/>
    </location>
</feature>
<proteinExistence type="predicted"/>
<gene>
    <name evidence="2" type="ORF">Dsi01nite_093880</name>
</gene>
<dbReference type="Gene3D" id="1.25.40.20">
    <property type="entry name" value="Ankyrin repeat-containing domain"/>
    <property type="match status" value="1"/>
</dbReference>
<sequence>MSWRRELAAARWTRRLGVPAWMITAATARRLAGDWRGACAAAHVDVELDPSAIAHGDGGAVAERVEDDLRHLVPDLLRWHLDPAQPVTLLNVYGGTRALFVLRRAPERLALRYGAVPPDSWRGSLVHSRERWDSRHTGALTGRLFLDAGGSRLPREAWGLAEHVIAMQDAGDWIGAWRLAGFDLEALVGRRPELRGPGAPAARRVWRLNLTGLRAAIRSAGAPSEGVLLDHVDGAYTTQVRDTTVSGVAGEDGAGAALRLPAALVERPVDADLVRLGMLPASALHPLVGAALFPALSTMPPAPEPGVGPVRVRRDGVWRFAEPGDLGWHDPLAALPKVLRLRRDTVVRLARHGDAPALLAWLAAGGDPYFRDPERRTMLHLLAHLPGGGDTAELVETLLLELLAAGLDLEARDRAGLTPLLFAVANGGAATTVRALVTMGADVSAVTFAGAGWADLARAAGCLEDLWFLLES</sequence>
<comment type="caution">
    <text evidence="2">The sequence shown here is derived from an EMBL/GenBank/DDBJ whole genome shotgun (WGS) entry which is preliminary data.</text>
</comment>
<dbReference type="PROSITE" id="PS50297">
    <property type="entry name" value="ANK_REP_REGION"/>
    <property type="match status" value="1"/>
</dbReference>
<dbReference type="InterPro" id="IPR036770">
    <property type="entry name" value="Ankyrin_rpt-contain_sf"/>
</dbReference>
<evidence type="ECO:0000313" key="2">
    <source>
        <dbReference type="EMBL" id="GIG51347.1"/>
    </source>
</evidence>
<organism evidence="2 3">
    <name type="scientific">Dactylosporangium siamense</name>
    <dbReference type="NCBI Taxonomy" id="685454"/>
    <lineage>
        <taxon>Bacteria</taxon>
        <taxon>Bacillati</taxon>
        <taxon>Actinomycetota</taxon>
        <taxon>Actinomycetes</taxon>
        <taxon>Micromonosporales</taxon>
        <taxon>Micromonosporaceae</taxon>
        <taxon>Dactylosporangium</taxon>
    </lineage>
</organism>
<protein>
    <recommendedName>
        <fullName evidence="4">Ankyrin repeat domain-containing protein</fullName>
    </recommendedName>
</protein>
<evidence type="ECO:0008006" key="4">
    <source>
        <dbReference type="Google" id="ProtNLM"/>
    </source>
</evidence>
<dbReference type="Proteomes" id="UP000660611">
    <property type="component" value="Unassembled WGS sequence"/>
</dbReference>
<keyword evidence="3" id="KW-1185">Reference proteome</keyword>
<reference evidence="2" key="1">
    <citation type="submission" date="2021-01" db="EMBL/GenBank/DDBJ databases">
        <title>Whole genome shotgun sequence of Dactylosporangium siamense NBRC 106093.</title>
        <authorList>
            <person name="Komaki H."/>
            <person name="Tamura T."/>
        </authorList>
    </citation>
    <scope>NUCLEOTIDE SEQUENCE</scope>
    <source>
        <strain evidence="2">NBRC 106093</strain>
    </source>
</reference>
<dbReference type="AlphaFoldDB" id="A0A919PX86"/>